<dbReference type="EMBL" id="JAINUG010000162">
    <property type="protein sequence ID" value="KAJ8391049.1"/>
    <property type="molecule type" value="Genomic_DNA"/>
</dbReference>
<keyword evidence="2" id="KW-1185">Reference proteome</keyword>
<gene>
    <name evidence="1" type="ORF">AAFF_G00096700</name>
</gene>
<proteinExistence type="predicted"/>
<sequence length="135" mass="14305">MAAPDTLTPERPGQSAAAMETMRALCGGFHVNAVGEAPCQRPNAAINGAVGRGSHQWSFSLTAEPTQGTPWPRGLWAPVNGEGTPLLSLCSAKSSRPTDRPLLMAPDQGVSLQHLQSSRYRTCHLTSQRQENGAS</sequence>
<name>A0AAD7WCN1_9TELE</name>
<evidence type="ECO:0000313" key="1">
    <source>
        <dbReference type="EMBL" id="KAJ8391049.1"/>
    </source>
</evidence>
<comment type="caution">
    <text evidence="1">The sequence shown here is derived from an EMBL/GenBank/DDBJ whole genome shotgun (WGS) entry which is preliminary data.</text>
</comment>
<accession>A0AAD7WCN1</accession>
<dbReference type="Proteomes" id="UP001221898">
    <property type="component" value="Unassembled WGS sequence"/>
</dbReference>
<protein>
    <submittedName>
        <fullName evidence="1">Uncharacterized protein</fullName>
    </submittedName>
</protein>
<dbReference type="AlphaFoldDB" id="A0AAD7WCN1"/>
<reference evidence="1" key="1">
    <citation type="journal article" date="2023" name="Science">
        <title>Genome structures resolve the early diversification of teleost fishes.</title>
        <authorList>
            <person name="Parey E."/>
            <person name="Louis A."/>
            <person name="Montfort J."/>
            <person name="Bouchez O."/>
            <person name="Roques C."/>
            <person name="Iampietro C."/>
            <person name="Lluch J."/>
            <person name="Castinel A."/>
            <person name="Donnadieu C."/>
            <person name="Desvignes T."/>
            <person name="Floi Bucao C."/>
            <person name="Jouanno E."/>
            <person name="Wen M."/>
            <person name="Mejri S."/>
            <person name="Dirks R."/>
            <person name="Jansen H."/>
            <person name="Henkel C."/>
            <person name="Chen W.J."/>
            <person name="Zahm M."/>
            <person name="Cabau C."/>
            <person name="Klopp C."/>
            <person name="Thompson A.W."/>
            <person name="Robinson-Rechavi M."/>
            <person name="Braasch I."/>
            <person name="Lecointre G."/>
            <person name="Bobe J."/>
            <person name="Postlethwait J.H."/>
            <person name="Berthelot C."/>
            <person name="Roest Crollius H."/>
            <person name="Guiguen Y."/>
        </authorList>
    </citation>
    <scope>NUCLEOTIDE SEQUENCE</scope>
    <source>
        <strain evidence="1">NC1722</strain>
    </source>
</reference>
<evidence type="ECO:0000313" key="2">
    <source>
        <dbReference type="Proteomes" id="UP001221898"/>
    </source>
</evidence>
<organism evidence="1 2">
    <name type="scientific">Aldrovandia affinis</name>
    <dbReference type="NCBI Taxonomy" id="143900"/>
    <lineage>
        <taxon>Eukaryota</taxon>
        <taxon>Metazoa</taxon>
        <taxon>Chordata</taxon>
        <taxon>Craniata</taxon>
        <taxon>Vertebrata</taxon>
        <taxon>Euteleostomi</taxon>
        <taxon>Actinopterygii</taxon>
        <taxon>Neopterygii</taxon>
        <taxon>Teleostei</taxon>
        <taxon>Notacanthiformes</taxon>
        <taxon>Halosauridae</taxon>
        <taxon>Aldrovandia</taxon>
    </lineage>
</organism>